<keyword evidence="2" id="KW-1185">Reference proteome</keyword>
<proteinExistence type="predicted"/>
<comment type="caution">
    <text evidence="1">The sequence shown here is derived from an EMBL/GenBank/DDBJ whole genome shotgun (WGS) entry which is preliminary data.</text>
</comment>
<gene>
    <name evidence="1" type="ORF">DPMN_060671</name>
</gene>
<evidence type="ECO:0000313" key="2">
    <source>
        <dbReference type="Proteomes" id="UP000828390"/>
    </source>
</evidence>
<evidence type="ECO:0000313" key="1">
    <source>
        <dbReference type="EMBL" id="KAH3717875.1"/>
    </source>
</evidence>
<accession>A0A9D4HG59</accession>
<dbReference type="EMBL" id="JAIWYP010000013">
    <property type="protein sequence ID" value="KAH3717875.1"/>
    <property type="molecule type" value="Genomic_DNA"/>
</dbReference>
<organism evidence="1 2">
    <name type="scientific">Dreissena polymorpha</name>
    <name type="common">Zebra mussel</name>
    <name type="synonym">Mytilus polymorpha</name>
    <dbReference type="NCBI Taxonomy" id="45954"/>
    <lineage>
        <taxon>Eukaryota</taxon>
        <taxon>Metazoa</taxon>
        <taxon>Spiralia</taxon>
        <taxon>Lophotrochozoa</taxon>
        <taxon>Mollusca</taxon>
        <taxon>Bivalvia</taxon>
        <taxon>Autobranchia</taxon>
        <taxon>Heteroconchia</taxon>
        <taxon>Euheterodonta</taxon>
        <taxon>Imparidentia</taxon>
        <taxon>Neoheterodontei</taxon>
        <taxon>Myida</taxon>
        <taxon>Dreissenoidea</taxon>
        <taxon>Dreissenidae</taxon>
        <taxon>Dreissena</taxon>
    </lineage>
</organism>
<dbReference type="Proteomes" id="UP000828390">
    <property type="component" value="Unassembled WGS sequence"/>
</dbReference>
<reference evidence="1" key="2">
    <citation type="submission" date="2020-11" db="EMBL/GenBank/DDBJ databases">
        <authorList>
            <person name="McCartney M.A."/>
            <person name="Auch B."/>
            <person name="Kono T."/>
            <person name="Mallez S."/>
            <person name="Becker A."/>
            <person name="Gohl D.M."/>
            <person name="Silverstein K.A.T."/>
            <person name="Koren S."/>
            <person name="Bechman K.B."/>
            <person name="Herman A."/>
            <person name="Abrahante J.E."/>
            <person name="Garbe J."/>
        </authorList>
    </citation>
    <scope>NUCLEOTIDE SEQUENCE</scope>
    <source>
        <strain evidence="1">Duluth1</strain>
        <tissue evidence="1">Whole animal</tissue>
    </source>
</reference>
<sequence length="65" mass="7432">MLDNDWVNPFNSGDQDLISLSTGTYATSDVQTDLMKARDIGKRAYEEFRTERLEPGHMKGFHDPI</sequence>
<protein>
    <submittedName>
        <fullName evidence="1">Uncharacterized protein</fullName>
    </submittedName>
</protein>
<name>A0A9D4HG59_DREPO</name>
<dbReference type="AlphaFoldDB" id="A0A9D4HG59"/>
<reference evidence="1" key="1">
    <citation type="journal article" date="2019" name="bioRxiv">
        <title>The Genome of the Zebra Mussel, Dreissena polymorpha: A Resource for Invasive Species Research.</title>
        <authorList>
            <person name="McCartney M.A."/>
            <person name="Auch B."/>
            <person name="Kono T."/>
            <person name="Mallez S."/>
            <person name="Zhang Y."/>
            <person name="Obille A."/>
            <person name="Becker A."/>
            <person name="Abrahante J.E."/>
            <person name="Garbe J."/>
            <person name="Badalamenti J.P."/>
            <person name="Herman A."/>
            <person name="Mangelson H."/>
            <person name="Liachko I."/>
            <person name="Sullivan S."/>
            <person name="Sone E.D."/>
            <person name="Koren S."/>
            <person name="Silverstein K.A.T."/>
            <person name="Beckman K.B."/>
            <person name="Gohl D.M."/>
        </authorList>
    </citation>
    <scope>NUCLEOTIDE SEQUENCE</scope>
    <source>
        <strain evidence="1">Duluth1</strain>
        <tissue evidence="1">Whole animal</tissue>
    </source>
</reference>